<dbReference type="InterPro" id="IPR000109">
    <property type="entry name" value="POT_fam"/>
</dbReference>
<comment type="caution">
    <text evidence="9">The sequence shown here is derived from an EMBL/GenBank/DDBJ whole genome shotgun (WGS) entry which is preliminary data.</text>
</comment>
<protein>
    <submittedName>
        <fullName evidence="9">Peptide MFS transporter</fullName>
    </submittedName>
</protein>
<feature type="transmembrane region" description="Helical" evidence="8">
    <location>
        <begin position="238"/>
        <end position="255"/>
    </location>
</feature>
<feature type="transmembrane region" description="Helical" evidence="8">
    <location>
        <begin position="267"/>
        <end position="294"/>
    </location>
</feature>
<sequence length="486" mass="54239">MMKQIVTPMPKGIIALYLVQALTTFSYATLYSSLALFLTKQLQVEHRLSNSIVGLFLALNYVLQLIGGLLGGRFLSNRALLLLASVIEIFGLFALATRSMSLLFASLSMFLVGCGISFTCYNNMLTQRFSSEDERRETAFILSYAMMSIGFCAGYTLSGFFDYTNQYQGLFYIAILMDIVTIFFILRNWPILVDINTPLTQVNSSQRLRINCIGTLITLGCIPFLMLCFKATQISNGLVVSLSSLMFLIILYLGYHQKSPKDKERIMAYLLLAIISVLFWMIYFTGPMGVILFIKNNTDRHLFGYEIATQWLLNINPLVIIACAPILFLRISSLQTKFNFSVSRQFACGFILLALSFFSLACGINFAGAEGFVCLSWIIAYFIFQGLAELLIAPVGYAMIGRIAPTHLQGLMMGSWMMIAGAAASLSHYFANEMVKNEALAPTLTNERYLSIFEQLGMWAVAGAVFLFLVSRKIKTFINPTVVEGI</sequence>
<evidence type="ECO:0000313" key="9">
    <source>
        <dbReference type="EMBL" id="MFJ1268938.1"/>
    </source>
</evidence>
<dbReference type="InterPro" id="IPR005279">
    <property type="entry name" value="Dipep/tripep_permease"/>
</dbReference>
<dbReference type="SUPFAM" id="SSF103473">
    <property type="entry name" value="MFS general substrate transporter"/>
    <property type="match status" value="1"/>
</dbReference>
<dbReference type="Pfam" id="PF00854">
    <property type="entry name" value="PTR2"/>
    <property type="match status" value="1"/>
</dbReference>
<gene>
    <name evidence="9" type="ORF">ACD661_10250</name>
</gene>
<proteinExistence type="predicted"/>
<feature type="transmembrane region" description="Helical" evidence="8">
    <location>
        <begin position="210"/>
        <end position="232"/>
    </location>
</feature>
<dbReference type="InterPro" id="IPR036259">
    <property type="entry name" value="MFS_trans_sf"/>
</dbReference>
<keyword evidence="2" id="KW-0813">Transport</keyword>
<dbReference type="InterPro" id="IPR050171">
    <property type="entry name" value="MFS_Transporters"/>
</dbReference>
<evidence type="ECO:0000256" key="6">
    <source>
        <dbReference type="ARBA" id="ARBA00022989"/>
    </source>
</evidence>
<keyword evidence="4 8" id="KW-0812">Transmembrane</keyword>
<dbReference type="RefSeq" id="WP_400187762.1">
    <property type="nucleotide sequence ID" value="NZ_JBGORX010000003.1"/>
</dbReference>
<keyword evidence="3" id="KW-1003">Cell membrane</keyword>
<dbReference type="Proteomes" id="UP001615550">
    <property type="component" value="Unassembled WGS sequence"/>
</dbReference>
<feature type="transmembrane region" description="Helical" evidence="8">
    <location>
        <begin position="52"/>
        <end position="72"/>
    </location>
</feature>
<accession>A0ABW8D896</accession>
<evidence type="ECO:0000256" key="7">
    <source>
        <dbReference type="ARBA" id="ARBA00023136"/>
    </source>
</evidence>
<feature type="transmembrane region" description="Helical" evidence="8">
    <location>
        <begin position="378"/>
        <end position="399"/>
    </location>
</feature>
<feature type="transmembrane region" description="Helical" evidence="8">
    <location>
        <begin position="450"/>
        <end position="470"/>
    </location>
</feature>
<comment type="subcellular location">
    <subcellularLocation>
        <location evidence="1">Cell membrane</location>
        <topology evidence="1">Multi-pass membrane protein</topology>
    </subcellularLocation>
</comment>
<keyword evidence="5" id="KW-0571">Peptide transport</keyword>
<feature type="transmembrane region" description="Helical" evidence="8">
    <location>
        <begin position="346"/>
        <end position="366"/>
    </location>
</feature>
<dbReference type="PANTHER" id="PTHR23517:SF15">
    <property type="entry name" value="PROTON-DEPENDENT OLIGOPEPTIDE FAMILY TRANSPORT PROTEIN"/>
    <property type="match status" value="1"/>
</dbReference>
<evidence type="ECO:0000256" key="1">
    <source>
        <dbReference type="ARBA" id="ARBA00004651"/>
    </source>
</evidence>
<feature type="transmembrane region" description="Helical" evidence="8">
    <location>
        <begin position="411"/>
        <end position="430"/>
    </location>
</feature>
<dbReference type="Gene3D" id="1.20.1250.20">
    <property type="entry name" value="MFS general substrate transporter like domains"/>
    <property type="match status" value="1"/>
</dbReference>
<feature type="transmembrane region" description="Helical" evidence="8">
    <location>
        <begin position="141"/>
        <end position="161"/>
    </location>
</feature>
<keyword evidence="6 8" id="KW-1133">Transmembrane helix</keyword>
<dbReference type="EMBL" id="JBGORX010000003">
    <property type="protein sequence ID" value="MFJ1268938.1"/>
    <property type="molecule type" value="Genomic_DNA"/>
</dbReference>
<evidence type="ECO:0000256" key="4">
    <source>
        <dbReference type="ARBA" id="ARBA00022692"/>
    </source>
</evidence>
<evidence type="ECO:0000256" key="8">
    <source>
        <dbReference type="SAM" id="Phobius"/>
    </source>
</evidence>
<evidence type="ECO:0000313" key="10">
    <source>
        <dbReference type="Proteomes" id="UP001615550"/>
    </source>
</evidence>
<keyword evidence="5" id="KW-0653">Protein transport</keyword>
<evidence type="ECO:0000256" key="2">
    <source>
        <dbReference type="ARBA" id="ARBA00022448"/>
    </source>
</evidence>
<keyword evidence="7 8" id="KW-0472">Membrane</keyword>
<reference evidence="9 10" key="1">
    <citation type="submission" date="2024-08" db="EMBL/GenBank/DDBJ databases">
        <title>Draft Genome Sequence of Legionella lytica strain DSB2004, Isolated From a Fire Sprinkler System.</title>
        <authorList>
            <person name="Everhart A.D."/>
            <person name="Kidane D.T."/>
            <person name="Farone A.L."/>
            <person name="Farone M.B."/>
        </authorList>
    </citation>
    <scope>NUCLEOTIDE SEQUENCE [LARGE SCALE GENOMIC DNA]</scope>
    <source>
        <strain evidence="9 10">DSB2004</strain>
    </source>
</reference>
<organism evidence="9 10">
    <name type="scientific">Legionella lytica</name>
    <dbReference type="NCBI Taxonomy" id="96232"/>
    <lineage>
        <taxon>Bacteria</taxon>
        <taxon>Pseudomonadati</taxon>
        <taxon>Pseudomonadota</taxon>
        <taxon>Gammaproteobacteria</taxon>
        <taxon>Legionellales</taxon>
        <taxon>Legionellaceae</taxon>
        <taxon>Legionella</taxon>
    </lineage>
</organism>
<feature type="transmembrane region" description="Helical" evidence="8">
    <location>
        <begin position="167"/>
        <end position="189"/>
    </location>
</feature>
<name>A0ABW8D896_9GAMM</name>
<feature type="transmembrane region" description="Helical" evidence="8">
    <location>
        <begin position="102"/>
        <end position="121"/>
    </location>
</feature>
<feature type="transmembrane region" description="Helical" evidence="8">
    <location>
        <begin position="314"/>
        <end position="334"/>
    </location>
</feature>
<evidence type="ECO:0000256" key="5">
    <source>
        <dbReference type="ARBA" id="ARBA00022856"/>
    </source>
</evidence>
<feature type="transmembrane region" description="Helical" evidence="8">
    <location>
        <begin position="79"/>
        <end position="96"/>
    </location>
</feature>
<dbReference type="PANTHER" id="PTHR23517">
    <property type="entry name" value="RESISTANCE PROTEIN MDTM, PUTATIVE-RELATED-RELATED"/>
    <property type="match status" value="1"/>
</dbReference>
<evidence type="ECO:0000256" key="3">
    <source>
        <dbReference type="ARBA" id="ARBA00022475"/>
    </source>
</evidence>
<dbReference type="NCBIfam" id="TIGR00924">
    <property type="entry name" value="yjdL_sub1_fam"/>
    <property type="match status" value="1"/>
</dbReference>
<keyword evidence="10" id="KW-1185">Reference proteome</keyword>